<evidence type="ECO:0000256" key="3">
    <source>
        <dbReference type="ARBA" id="ARBA00022692"/>
    </source>
</evidence>
<keyword evidence="9" id="KW-1185">Reference proteome</keyword>
<dbReference type="InterPro" id="IPR018076">
    <property type="entry name" value="T2SS_GspF_dom"/>
</dbReference>
<evidence type="ECO:0000256" key="6">
    <source>
        <dbReference type="SAM" id="Phobius"/>
    </source>
</evidence>
<evidence type="ECO:0000256" key="4">
    <source>
        <dbReference type="ARBA" id="ARBA00022989"/>
    </source>
</evidence>
<keyword evidence="2" id="KW-1003">Cell membrane</keyword>
<keyword evidence="3 6" id="KW-0812">Transmembrane</keyword>
<reference evidence="9" key="1">
    <citation type="submission" date="2018-09" db="EMBL/GenBank/DDBJ databases">
        <authorList>
            <person name="Zhu H."/>
        </authorList>
    </citation>
    <scope>NUCLEOTIDE SEQUENCE [LARGE SCALE GENOMIC DNA]</scope>
    <source>
        <strain evidence="9">K2R23-3</strain>
    </source>
</reference>
<dbReference type="InterPro" id="IPR042094">
    <property type="entry name" value="T2SS_GspF_sf"/>
</dbReference>
<keyword evidence="5 6" id="KW-0472">Membrane</keyword>
<feature type="transmembrane region" description="Helical" evidence="6">
    <location>
        <begin position="277"/>
        <end position="301"/>
    </location>
</feature>
<organism evidence="8 9">
    <name type="scientific">Paenisporosarcina cavernae</name>
    <dbReference type="NCBI Taxonomy" id="2320858"/>
    <lineage>
        <taxon>Bacteria</taxon>
        <taxon>Bacillati</taxon>
        <taxon>Bacillota</taxon>
        <taxon>Bacilli</taxon>
        <taxon>Bacillales</taxon>
        <taxon>Caryophanaceae</taxon>
        <taxon>Paenisporosarcina</taxon>
    </lineage>
</organism>
<dbReference type="Pfam" id="PF00482">
    <property type="entry name" value="T2SSF"/>
    <property type="match status" value="1"/>
</dbReference>
<evidence type="ECO:0000256" key="1">
    <source>
        <dbReference type="ARBA" id="ARBA00004651"/>
    </source>
</evidence>
<evidence type="ECO:0000313" key="9">
    <source>
        <dbReference type="Proteomes" id="UP000265725"/>
    </source>
</evidence>
<sequence length="307" mass="34669">MTLFSALITLLLFLLASLFFILERKRKRRERIAFVIGESASASTPSSKGEIAGTLFSRLFESKWKQFKKSFNRSKPDEKSEKIDLLLQKAGHPFGMTPFEFRLMQIALVIVFPFFMVLLLILGNASPKAAILLLAMTISFGAYIPKAFIKMKIKARAQQALKELSDFIDLLAVSMEAGLGFDQALSKVVSKKHGVLADEFQRMLEELRLGRTRREALSGVRSRLESEDIQSLISSIIQAEQLGVGMVQILRIQSEEVRVRRKQRAEEKAMKAPIKMLFPLVIFIFPTIFIVLLGPVVLNIMDTFSQP</sequence>
<feature type="transmembrane region" description="Helical" evidence="6">
    <location>
        <begin position="129"/>
        <end position="149"/>
    </location>
</feature>
<evidence type="ECO:0000256" key="5">
    <source>
        <dbReference type="ARBA" id="ARBA00023136"/>
    </source>
</evidence>
<evidence type="ECO:0000256" key="2">
    <source>
        <dbReference type="ARBA" id="ARBA00022475"/>
    </source>
</evidence>
<gene>
    <name evidence="8" type="ORF">D3873_01625</name>
</gene>
<dbReference type="AlphaFoldDB" id="A0A385YQ93"/>
<dbReference type="PANTHER" id="PTHR35007:SF2">
    <property type="entry name" value="PILUS ASSEMBLE PROTEIN"/>
    <property type="match status" value="1"/>
</dbReference>
<feature type="domain" description="Type II secretion system protein GspF" evidence="7">
    <location>
        <begin position="167"/>
        <end position="293"/>
    </location>
</feature>
<accession>A0A385YQ93</accession>
<feature type="transmembrane region" description="Helical" evidence="6">
    <location>
        <begin position="103"/>
        <end position="123"/>
    </location>
</feature>
<feature type="transmembrane region" description="Helical" evidence="6">
    <location>
        <begin position="6"/>
        <end position="22"/>
    </location>
</feature>
<dbReference type="Proteomes" id="UP000265725">
    <property type="component" value="Chromosome"/>
</dbReference>
<proteinExistence type="predicted"/>
<dbReference type="RefSeq" id="WP_119882376.1">
    <property type="nucleotide sequence ID" value="NZ_CP032418.1"/>
</dbReference>
<keyword evidence="4 6" id="KW-1133">Transmembrane helix</keyword>
<name>A0A385YQ93_9BACL</name>
<evidence type="ECO:0000313" key="8">
    <source>
        <dbReference type="EMBL" id="AYC28631.1"/>
    </source>
</evidence>
<protein>
    <submittedName>
        <fullName evidence="8">Type II secretion system F family protein</fullName>
    </submittedName>
</protein>
<comment type="subcellular location">
    <subcellularLocation>
        <location evidence="1">Cell membrane</location>
        <topology evidence="1">Multi-pass membrane protein</topology>
    </subcellularLocation>
</comment>
<evidence type="ECO:0000259" key="7">
    <source>
        <dbReference type="Pfam" id="PF00482"/>
    </source>
</evidence>
<dbReference type="GO" id="GO:0005886">
    <property type="term" value="C:plasma membrane"/>
    <property type="evidence" value="ECO:0007669"/>
    <property type="project" value="UniProtKB-SubCell"/>
</dbReference>
<dbReference type="Gene3D" id="1.20.81.30">
    <property type="entry name" value="Type II secretion system (T2SS), domain F"/>
    <property type="match status" value="1"/>
</dbReference>
<dbReference type="PANTHER" id="PTHR35007">
    <property type="entry name" value="INTEGRAL MEMBRANE PROTEIN-RELATED"/>
    <property type="match status" value="1"/>
</dbReference>
<dbReference type="OrthoDB" id="9810662at2"/>
<dbReference type="EMBL" id="CP032418">
    <property type="protein sequence ID" value="AYC28631.1"/>
    <property type="molecule type" value="Genomic_DNA"/>
</dbReference>
<dbReference type="KEGG" id="paek:D3873_01625"/>